<evidence type="ECO:0000313" key="2">
    <source>
        <dbReference type="Proteomes" id="UP000474640"/>
    </source>
</evidence>
<sequence>MAWKKQLAALTDGWPRSLVFGHAHDQDETGGFEKDKEVLWLLGKTTVPLAVKARSTGTQTE</sequence>
<reference evidence="1 2" key="1">
    <citation type="submission" date="2020-01" db="EMBL/GenBank/DDBJ databases">
        <authorList>
            <person name="Palmer J.M."/>
        </authorList>
    </citation>
    <scope>NUCLEOTIDE SEQUENCE [LARGE SCALE GENOMIC DNA]</scope>
    <source>
        <strain evidence="1 2">TWF970</strain>
    </source>
</reference>
<accession>A0A7C8P6U5</accession>
<dbReference type="OrthoDB" id="20872at2759"/>
<dbReference type="AlphaFoldDB" id="A0A7C8P6U5"/>
<protein>
    <submittedName>
        <fullName evidence="1">Uncharacterized protein</fullName>
    </submittedName>
</protein>
<name>A0A7C8P6U5_ORBOL</name>
<proteinExistence type="predicted"/>
<dbReference type="Proteomes" id="UP000474640">
    <property type="component" value="Unassembled WGS sequence"/>
</dbReference>
<gene>
    <name evidence="1" type="ORF">TWF970_004572</name>
</gene>
<dbReference type="EMBL" id="JAABOJ010000024">
    <property type="protein sequence ID" value="KAF3278568.1"/>
    <property type="molecule type" value="Genomic_DNA"/>
</dbReference>
<comment type="caution">
    <text evidence="1">The sequence shown here is derived from an EMBL/GenBank/DDBJ whole genome shotgun (WGS) entry which is preliminary data.</text>
</comment>
<organism evidence="1 2">
    <name type="scientific">Orbilia oligospora</name>
    <name type="common">Nematode-trapping fungus</name>
    <name type="synonym">Arthrobotrys oligospora</name>
    <dbReference type="NCBI Taxonomy" id="2813651"/>
    <lineage>
        <taxon>Eukaryota</taxon>
        <taxon>Fungi</taxon>
        <taxon>Dikarya</taxon>
        <taxon>Ascomycota</taxon>
        <taxon>Pezizomycotina</taxon>
        <taxon>Orbiliomycetes</taxon>
        <taxon>Orbiliales</taxon>
        <taxon>Orbiliaceae</taxon>
        <taxon>Orbilia</taxon>
    </lineage>
</organism>
<evidence type="ECO:0000313" key="1">
    <source>
        <dbReference type="EMBL" id="KAF3278568.1"/>
    </source>
</evidence>